<evidence type="ECO:0000313" key="4">
    <source>
        <dbReference type="Proteomes" id="UP000318821"/>
    </source>
</evidence>
<reference evidence="4" key="1">
    <citation type="submission" date="2019-02" db="EMBL/GenBank/DDBJ databases">
        <title>FDA dAtabase for Regulatory Grade micrObial Sequences (FDA-ARGOS): Supporting development and validation of Infectious Disease Dx tests.</title>
        <authorList>
            <person name="Duncan R."/>
            <person name="Fisher C."/>
            <person name="Tallon L."/>
            <person name="Sadzewicz L."/>
            <person name="Sengamalay N."/>
            <person name="Ott S."/>
            <person name="Godinez A."/>
            <person name="Nagaraj S."/>
            <person name="Vavikolanu K."/>
            <person name="Vyas G."/>
            <person name="Nadendla S."/>
            <person name="Aluvathingal J."/>
            <person name="Sichtig H."/>
        </authorList>
    </citation>
    <scope>NUCLEOTIDE SEQUENCE [LARGE SCALE GENOMIC DNA]</scope>
    <source>
        <strain evidence="4">FDAARGOS_360</strain>
    </source>
</reference>
<dbReference type="EMBL" id="RHLD01000035">
    <property type="protein sequence ID" value="TPP54740.1"/>
    <property type="molecule type" value="Genomic_DNA"/>
</dbReference>
<dbReference type="AlphaFoldDB" id="A0A504Y936"/>
<organism evidence="3 4">
    <name type="scientific">Leishmania donovani</name>
    <dbReference type="NCBI Taxonomy" id="5661"/>
    <lineage>
        <taxon>Eukaryota</taxon>
        <taxon>Discoba</taxon>
        <taxon>Euglenozoa</taxon>
        <taxon>Kinetoplastea</taxon>
        <taxon>Metakinetoplastina</taxon>
        <taxon>Trypanosomatida</taxon>
        <taxon>Trypanosomatidae</taxon>
        <taxon>Leishmaniinae</taxon>
        <taxon>Leishmania</taxon>
    </lineage>
</organism>
<feature type="compositionally biased region" description="Low complexity" evidence="1">
    <location>
        <begin position="410"/>
        <end position="424"/>
    </location>
</feature>
<dbReference type="VEuPathDB" id="TriTrypDB:LdCL_210009200"/>
<name>A0A504Y936_LEIDO</name>
<dbReference type="Proteomes" id="UP000318821">
    <property type="component" value="Unassembled WGS sequence"/>
</dbReference>
<accession>A0A504Y936</accession>
<dbReference type="Pfam" id="PF05018">
    <property type="entry name" value="CFA20_dom"/>
    <property type="match status" value="1"/>
</dbReference>
<evidence type="ECO:0000256" key="1">
    <source>
        <dbReference type="SAM" id="MobiDB-lite"/>
    </source>
</evidence>
<dbReference type="VEuPathDB" id="TriTrypDB:LdBPK_210430.1"/>
<dbReference type="VEuPathDB" id="TriTrypDB:LDHU3_21.0450"/>
<evidence type="ECO:0000259" key="2">
    <source>
        <dbReference type="Pfam" id="PF05018"/>
    </source>
</evidence>
<feature type="region of interest" description="Disordered" evidence="1">
    <location>
        <begin position="409"/>
        <end position="435"/>
    </location>
</feature>
<dbReference type="VEuPathDB" id="TriTrypDB:LdCL_210009100"/>
<dbReference type="VEuPathDB" id="TriTrypDB:LDHU3_21.0460"/>
<evidence type="ECO:0000313" key="3">
    <source>
        <dbReference type="EMBL" id="TPP54740.1"/>
    </source>
</evidence>
<comment type="caution">
    <text evidence="3">The sequence shown here is derived from an EMBL/GenBank/DDBJ whole genome shotgun (WGS) entry which is preliminary data.</text>
</comment>
<dbReference type="InterPro" id="IPR040441">
    <property type="entry name" value="CFA20/CFAP20DC"/>
</dbReference>
<dbReference type="PANTHER" id="PTHR12458">
    <property type="entry name" value="ORF PROTEIN"/>
    <property type="match status" value="1"/>
</dbReference>
<gene>
    <name evidence="3" type="ORF">CGC20_22665</name>
</gene>
<feature type="compositionally biased region" description="Acidic residues" evidence="1">
    <location>
        <begin position="111"/>
        <end position="120"/>
    </location>
</feature>
<proteinExistence type="predicted"/>
<protein>
    <recommendedName>
        <fullName evidence="2">CFA20 domain-containing protein</fullName>
    </recommendedName>
</protein>
<sequence length="964" mass="105105">MSHSPADSAVKSGSGARGGAWEVIIDKAVSFVTEYLASTTREFDPAAPLSQHMLHLIDRGSLRDILVERNYNELCGCFGCSNKPRGLLAAGSGTLSFEWDSSLSLSASSAEGDDTTDDEADGRSHGSHRRGRGETADGAAAAARSIKDQPDADAEEIVYEEDLYTAESFRLAQRQRAMLNRMQRKKLMREQRAMRAAATSDGAAAGAAVRPAPVGPGGTAPVSSRVLRNGLIGASFPQRFCSPECEETYESSIMRRVSPYFAYDYPSILGAITNLFPNLRVAALQQLAGAETSSAGLVKRVLETQQQEGGDAPANASASVSAGPAGGALKPVHVGVSLESSELIRCNPGKRAARVAHKARGADTAAQVNDASSAPLLREVLEQMQVLQHVWSNEVGPRLSETRLSRMADDAATAPSPTSAATAARRFGSAQGPASFPPRPVLRGSLLLLDFIMNTSCAQTRRLFHAHYARHRPALQRCLTAAASSRETRASSLFYSVSADIVAELEKRSVEALAAAGAAEESVGDTAFDVENEGLRVDPLLQQQRRELLVSHIFSEDVTATLSRLLFVDYAVLSNMSWSGVWFSGLSLRLPAGQQSSNCSLLRSLQFPFAIPAVLLQTAESTPEVLGLAMIFLVAAGCCSEGVWRGCMREEVAFDEVAEAIGLTRDDIAAAVGSLIVSAAAQLFTLSNFSCLPQLRSNWRFNSHARQLAKVFVQRSYEEARRVYLCFAWCSQPQLRPPSRLPAKVSLSPMFHNSYQAGFLSILYSIGSKPLQIWDSQVRNGHVKRITDEDIQSSVLEIMGSNVSTCYIVCPANPKQTLGIKLPFLVMIIKNMKKYFSFEVTILDDKNMRRRFRASNYQSTTKVKPFICTMPMRLDEGWNQIQFNLSDFTRRAYGTNYVETLRVQVHANCRIRRLYFSDRLYAEEELPPEFKLFLPIAQQPPAAAAAEQRDVEAADVPQASSVAQ</sequence>
<feature type="region of interest" description="Disordered" evidence="1">
    <location>
        <begin position="106"/>
        <end position="152"/>
    </location>
</feature>
<feature type="region of interest" description="Disordered" evidence="1">
    <location>
        <begin position="944"/>
        <end position="964"/>
    </location>
</feature>
<dbReference type="VEuPathDB" id="TriTrypDB:LdBPK_210440.1"/>
<feature type="domain" description="CFA20" evidence="2">
    <location>
        <begin position="750"/>
        <end position="933"/>
    </location>
</feature>
<dbReference type="InterPro" id="IPR007714">
    <property type="entry name" value="CFA20_dom"/>
</dbReference>